<name>A0A0G4E945_VITBC</name>
<proteinExistence type="predicted"/>
<keyword evidence="5" id="KW-1185">Reference proteome</keyword>
<keyword evidence="2" id="KW-1133">Transmembrane helix</keyword>
<dbReference type="Proteomes" id="UP000041254">
    <property type="component" value="Unassembled WGS sequence"/>
</dbReference>
<evidence type="ECO:0000256" key="3">
    <source>
        <dbReference type="SAM" id="SignalP"/>
    </source>
</evidence>
<organism evidence="4 5">
    <name type="scientific">Vitrella brassicaformis (strain CCMP3155)</name>
    <dbReference type="NCBI Taxonomy" id="1169540"/>
    <lineage>
        <taxon>Eukaryota</taxon>
        <taxon>Sar</taxon>
        <taxon>Alveolata</taxon>
        <taxon>Colpodellida</taxon>
        <taxon>Vitrellaceae</taxon>
        <taxon>Vitrella</taxon>
    </lineage>
</organism>
<gene>
    <name evidence="4" type="ORF">Vbra_3547</name>
</gene>
<feature type="transmembrane region" description="Helical" evidence="2">
    <location>
        <begin position="128"/>
        <end position="151"/>
    </location>
</feature>
<evidence type="ECO:0000313" key="4">
    <source>
        <dbReference type="EMBL" id="CEL92441.1"/>
    </source>
</evidence>
<feature type="region of interest" description="Disordered" evidence="1">
    <location>
        <begin position="59"/>
        <end position="106"/>
    </location>
</feature>
<evidence type="ECO:0000256" key="1">
    <source>
        <dbReference type="SAM" id="MobiDB-lite"/>
    </source>
</evidence>
<keyword evidence="2" id="KW-0812">Transmembrane</keyword>
<dbReference type="AlphaFoldDB" id="A0A0G4E945"/>
<reference evidence="4 5" key="1">
    <citation type="submission" date="2014-11" db="EMBL/GenBank/DDBJ databases">
        <authorList>
            <person name="Zhu J."/>
            <person name="Qi W."/>
            <person name="Song R."/>
        </authorList>
    </citation>
    <scope>NUCLEOTIDE SEQUENCE [LARGE SCALE GENOMIC DNA]</scope>
</reference>
<feature type="compositionally biased region" description="Pro residues" evidence="1">
    <location>
        <begin position="66"/>
        <end position="83"/>
    </location>
</feature>
<dbReference type="EMBL" id="CDMY01000077">
    <property type="protein sequence ID" value="CEL92441.1"/>
    <property type="molecule type" value="Genomic_DNA"/>
</dbReference>
<accession>A0A0G4E945</accession>
<keyword evidence="3" id="KW-0732">Signal</keyword>
<keyword evidence="2" id="KW-0472">Membrane</keyword>
<feature type="compositionally biased region" description="Pro residues" evidence="1">
    <location>
        <begin position="296"/>
        <end position="308"/>
    </location>
</feature>
<feature type="compositionally biased region" description="Low complexity" evidence="1">
    <location>
        <begin position="84"/>
        <end position="100"/>
    </location>
</feature>
<evidence type="ECO:0000256" key="2">
    <source>
        <dbReference type="SAM" id="Phobius"/>
    </source>
</evidence>
<feature type="chain" id="PRO_5005187402" evidence="3">
    <location>
        <begin position="20"/>
        <end position="317"/>
    </location>
</feature>
<evidence type="ECO:0000313" key="5">
    <source>
        <dbReference type="Proteomes" id="UP000041254"/>
    </source>
</evidence>
<feature type="region of interest" description="Disordered" evidence="1">
    <location>
        <begin position="285"/>
        <end position="317"/>
    </location>
</feature>
<dbReference type="VEuPathDB" id="CryptoDB:Vbra_3547"/>
<protein>
    <submittedName>
        <fullName evidence="4">Uncharacterized protein</fullName>
    </submittedName>
</protein>
<feature type="signal peptide" evidence="3">
    <location>
        <begin position="1"/>
        <end position="19"/>
    </location>
</feature>
<sequence length="317" mass="33510">MHSCLLVVALSAVVVSVSCAPLRLVRTIGFAPGAAPLTLSPLASQHQPTQLTRLNQDAPRQLIPGMPNPPPPAAPPVAKPPATPAVTPTAAPAPSTTKPSQQSLTFAEGTPKKGVFPLNRENAGWVEFAAANVGFVLGLILINPIFGLVFASLFNYASKQQGEVGEIFRVLGRFVVDIVNLVVSADSRFGLADKAKSAAGKAYDNIKGNLEDPTPLSNAEKTLTDLGSRLKEFDEKNDARGTLLRWTATAGQYAGQFYDQLGELNKEYNLTGQAADRINTSIKTIQEQMKEEEAGPTPPPVTKAPAPPSAAQTVAKK</sequence>
<dbReference type="InParanoid" id="A0A0G4E945"/>